<feature type="transmembrane region" description="Helical" evidence="1">
    <location>
        <begin position="17"/>
        <end position="36"/>
    </location>
</feature>
<gene>
    <name evidence="2" type="ORF">METZ01_LOCUS513190</name>
</gene>
<feature type="transmembrane region" description="Helical" evidence="1">
    <location>
        <begin position="75"/>
        <end position="94"/>
    </location>
</feature>
<keyword evidence="1" id="KW-1133">Transmembrane helix</keyword>
<protein>
    <submittedName>
        <fullName evidence="2">Uncharacterized protein</fullName>
    </submittedName>
</protein>
<proteinExistence type="predicted"/>
<evidence type="ECO:0000313" key="2">
    <source>
        <dbReference type="EMBL" id="SVE60336.1"/>
    </source>
</evidence>
<keyword evidence="1" id="KW-0812">Transmembrane</keyword>
<sequence length="105" mass="12379">MGLFLLKPEDVPIRKEFSLFILFVIAYVAMAWYDYYYNCQLMPFERGTSDLSITGNLKPEKQDSLCGLEKHRFHMIIYAAHIFSIVPLLSYFYYKKGKVSDRLYG</sequence>
<keyword evidence="1" id="KW-0472">Membrane</keyword>
<dbReference type="AlphaFoldDB" id="A0A383ETU6"/>
<evidence type="ECO:0000256" key="1">
    <source>
        <dbReference type="SAM" id="Phobius"/>
    </source>
</evidence>
<reference evidence="2" key="1">
    <citation type="submission" date="2018-05" db="EMBL/GenBank/DDBJ databases">
        <authorList>
            <person name="Lanie J.A."/>
            <person name="Ng W.-L."/>
            <person name="Kazmierczak K.M."/>
            <person name="Andrzejewski T.M."/>
            <person name="Davidsen T.M."/>
            <person name="Wayne K.J."/>
            <person name="Tettelin H."/>
            <person name="Glass J.I."/>
            <person name="Rusch D."/>
            <person name="Podicherti R."/>
            <person name="Tsui H.-C.T."/>
            <person name="Winkler M.E."/>
        </authorList>
    </citation>
    <scope>NUCLEOTIDE SEQUENCE</scope>
</reference>
<name>A0A383ETU6_9ZZZZ</name>
<organism evidence="2">
    <name type="scientific">marine metagenome</name>
    <dbReference type="NCBI Taxonomy" id="408172"/>
    <lineage>
        <taxon>unclassified sequences</taxon>
        <taxon>metagenomes</taxon>
        <taxon>ecological metagenomes</taxon>
    </lineage>
</organism>
<dbReference type="EMBL" id="UINC01228844">
    <property type="protein sequence ID" value="SVE60336.1"/>
    <property type="molecule type" value="Genomic_DNA"/>
</dbReference>
<feature type="non-terminal residue" evidence="2">
    <location>
        <position position="105"/>
    </location>
</feature>
<accession>A0A383ETU6</accession>